<organism evidence="2">
    <name type="scientific">Candidatus Heimdallarchaeum aukensis</name>
    <dbReference type="NCBI Taxonomy" id="2876573"/>
    <lineage>
        <taxon>Archaea</taxon>
        <taxon>Promethearchaeati</taxon>
        <taxon>Candidatus Heimdallarchaeota</taxon>
        <taxon>Candidatus Heimdallarchaeia (ex Rinke et al. 2021) (nom. nud.)</taxon>
        <taxon>Candidatus Heimdallarchaeales</taxon>
        <taxon>Candidatus Heimdallarchaeaceae</taxon>
        <taxon>Candidatus Heimdallarchaeum</taxon>
    </lineage>
</organism>
<proteinExistence type="predicted"/>
<dbReference type="GO" id="GO:0051607">
    <property type="term" value="P:defense response to virus"/>
    <property type="evidence" value="ECO:0007669"/>
    <property type="project" value="UniProtKB-KW"/>
</dbReference>
<dbReference type="InterPro" id="IPR013422">
    <property type="entry name" value="CRISPR-assoc_prot_Cas5_N"/>
</dbReference>
<dbReference type="InterPro" id="IPR013421">
    <property type="entry name" value="CRISPR-assoc_prot_Cas5_HALMA"/>
</dbReference>
<dbReference type="InterPro" id="IPR021124">
    <property type="entry name" value="CRISPR-assoc_prot_Cas5"/>
</dbReference>
<dbReference type="NCBIfam" id="TIGR02592">
    <property type="entry name" value="cas_Cas5h"/>
    <property type="match status" value="1"/>
</dbReference>
<sequence length="250" mass="29032">MLKQEAEVREVLVFDIWGDFAHFKKNYATTSALTYNFPPRNTIAGIIGAILGLKRADFPEKLSPEKSYIGVSILSPIMKKTITMNLIHTKPSESLIFKNNFGYFKKHTQIPFQFLSNISFRVYFSTDDEEMFSQLYTYLKNHKSHYTVSLGLSNLLCNFKLIGKKTIRKKEVANKEVEVLTVIPMNKVKEVNVFKNPKMNIENLPRFIDSSRTVHEYQEVLSSMDPEKPLFVVPRDTLWEIENDKFISFL</sequence>
<dbReference type="EMBL" id="CP084166">
    <property type="protein sequence ID" value="UJG41606.1"/>
    <property type="molecule type" value="Genomic_DNA"/>
</dbReference>
<evidence type="ECO:0000256" key="1">
    <source>
        <dbReference type="ARBA" id="ARBA00023118"/>
    </source>
</evidence>
<reference evidence="2" key="1">
    <citation type="journal article" date="2022" name="Nat. Microbiol.">
        <title>Unique mobile elements and scalable gene flow at the prokaryote-eukaryote boundary revealed by circularized Asgard archaea genomes.</title>
        <authorList>
            <person name="Wu F."/>
            <person name="Speth D.R."/>
            <person name="Philosof A."/>
            <person name="Cremiere A."/>
            <person name="Narayanan A."/>
            <person name="Barco R.A."/>
            <person name="Connon S.A."/>
            <person name="Amend J.P."/>
            <person name="Antoshechkin I.A."/>
            <person name="Orphan V.J."/>
        </authorList>
    </citation>
    <scope>NUCLEOTIDE SEQUENCE</scope>
    <source>
        <strain evidence="2">PM71</strain>
    </source>
</reference>
<dbReference type="Proteomes" id="UP001201020">
    <property type="component" value="Chromosome"/>
</dbReference>
<dbReference type="AlphaFoldDB" id="A0A9Y1FM25"/>
<accession>A0A9Y1FM25</accession>
<gene>
    <name evidence="2" type="primary">cas5b</name>
    <name evidence="2" type="ORF">K9W45_03865</name>
</gene>
<dbReference type="NCBIfam" id="TIGR02593">
    <property type="entry name" value="CRISPR_cas5"/>
    <property type="match status" value="1"/>
</dbReference>
<name>A0A9Y1FM25_9ARCH</name>
<keyword evidence="1" id="KW-0051">Antiviral defense</keyword>
<dbReference type="GO" id="GO:0043571">
    <property type="term" value="P:maintenance of CRISPR repeat elements"/>
    <property type="evidence" value="ECO:0007669"/>
    <property type="project" value="InterPro"/>
</dbReference>
<evidence type="ECO:0000313" key="2">
    <source>
        <dbReference type="EMBL" id="UJG41606.1"/>
    </source>
</evidence>
<dbReference type="Gene3D" id="3.30.70.2660">
    <property type="match status" value="1"/>
</dbReference>
<dbReference type="Pfam" id="PF09704">
    <property type="entry name" value="Cas_Cas5d"/>
    <property type="match status" value="1"/>
</dbReference>
<protein>
    <submittedName>
        <fullName evidence="2">Type I-B CRISPR-associated protein Cas5b</fullName>
    </submittedName>
</protein>